<keyword evidence="3" id="KW-0614">Plasmid</keyword>
<dbReference type="GO" id="GO:0006313">
    <property type="term" value="P:DNA transposition"/>
    <property type="evidence" value="ECO:0007669"/>
    <property type="project" value="InterPro"/>
</dbReference>
<feature type="domain" description="H repeat-associated protein N-terminal" evidence="2">
    <location>
        <begin position="15"/>
        <end position="102"/>
    </location>
</feature>
<evidence type="ECO:0000313" key="3">
    <source>
        <dbReference type="EMBL" id="QEM99329.1"/>
    </source>
</evidence>
<dbReference type="Proteomes" id="UP000323522">
    <property type="component" value="Plasmid pSna507_unt13"/>
</dbReference>
<accession>A0A5C1PXG9</accession>
<dbReference type="InterPro" id="IPR047647">
    <property type="entry name" value="ISAs1_transpos"/>
</dbReference>
<organism evidence="3 4">
    <name type="scientific">Sphaerotilus sulfidivorans</name>
    <dbReference type="NCBI Taxonomy" id="639200"/>
    <lineage>
        <taxon>Bacteria</taxon>
        <taxon>Pseudomonadati</taxon>
        <taxon>Pseudomonadota</taxon>
        <taxon>Betaproteobacteria</taxon>
        <taxon>Burkholderiales</taxon>
        <taxon>Sphaerotilaceae</taxon>
        <taxon>Sphaerotilus</taxon>
    </lineage>
</organism>
<dbReference type="AlphaFoldDB" id="A0A5C1PXG9"/>
<gene>
    <name evidence="3" type="ORF">EWH46_00165</name>
</gene>
<dbReference type="GO" id="GO:0004803">
    <property type="term" value="F:transposase activity"/>
    <property type="evidence" value="ECO:0007669"/>
    <property type="project" value="InterPro"/>
</dbReference>
<dbReference type="OrthoDB" id="8587058at2"/>
<dbReference type="GO" id="GO:0003677">
    <property type="term" value="F:DNA binding"/>
    <property type="evidence" value="ECO:0007669"/>
    <property type="project" value="InterPro"/>
</dbReference>
<dbReference type="InterPro" id="IPR032806">
    <property type="entry name" value="YbfD_N"/>
</dbReference>
<name>A0A5C1PXG9_9BURK</name>
<evidence type="ECO:0000259" key="2">
    <source>
        <dbReference type="Pfam" id="PF13808"/>
    </source>
</evidence>
<proteinExistence type="predicted"/>
<dbReference type="PANTHER" id="PTHR30298:SF0">
    <property type="entry name" value="PROTEIN YBFL-RELATED"/>
    <property type="match status" value="1"/>
</dbReference>
<dbReference type="NCBIfam" id="NF033564">
    <property type="entry name" value="transpos_ISAs1"/>
    <property type="match status" value="1"/>
</dbReference>
<dbReference type="Pfam" id="PF13808">
    <property type="entry name" value="DDE_Tnp_1_assoc"/>
    <property type="match status" value="1"/>
</dbReference>
<geneLocation type="plasmid" evidence="4">
    <name>psna507_unt13</name>
</geneLocation>
<evidence type="ECO:0000313" key="4">
    <source>
        <dbReference type="Proteomes" id="UP000323522"/>
    </source>
</evidence>
<dbReference type="Pfam" id="PF01609">
    <property type="entry name" value="DDE_Tnp_1"/>
    <property type="match status" value="1"/>
</dbReference>
<dbReference type="KEGG" id="snn:EWH46_00165"/>
<reference evidence="3 4" key="1">
    <citation type="submission" date="2019-02" db="EMBL/GenBank/DDBJ databases">
        <title>Complete Genome Sequence and Methylome Analysis of Sphaerotilus natans subsp. sulfidivorans D-507.</title>
        <authorList>
            <person name="Fomenkov A."/>
            <person name="Gridneva E."/>
            <person name="Smolyakov D."/>
            <person name="Dubinina G."/>
            <person name="Vincze T."/>
            <person name="Grabovich M."/>
            <person name="Roberts R.J."/>
        </authorList>
    </citation>
    <scope>NUCLEOTIDE SEQUENCE [LARGE SCALE GENOMIC DNA]</scope>
    <source>
        <strain evidence="3 4">D-507</strain>
        <plasmid evidence="4">psna507_unt13</plasmid>
    </source>
</reference>
<protein>
    <submittedName>
        <fullName evidence="3">ISAs1 family transposase</fullName>
    </submittedName>
</protein>
<feature type="domain" description="Transposase IS4-like" evidence="1">
    <location>
        <begin position="111"/>
        <end position="226"/>
    </location>
</feature>
<evidence type="ECO:0000259" key="1">
    <source>
        <dbReference type="Pfam" id="PF01609"/>
    </source>
</evidence>
<dbReference type="PANTHER" id="PTHR30298">
    <property type="entry name" value="H REPEAT-ASSOCIATED PREDICTED TRANSPOSASE"/>
    <property type="match status" value="1"/>
</dbReference>
<dbReference type="InterPro" id="IPR051698">
    <property type="entry name" value="Transposase_11-like"/>
</dbReference>
<sequence>MQDHPTATPGDELMQHFEDLADPRRQSGRFQYPLQELLLTALCAVAAGAEDWVDVSEWGEFKLEWLRRFLPFEQGIASHDTFSRVFAMLDSVRFEACFRSWMAQICPSLAQEHIAIDGKTLRGSRTADGALHLVTAWHCGKGVTLGQIRTQAKSNEITAIPELLAGLDLRGATVTMDAMGCQKAIVQQLVDEGAGYIIGVKNNQPTLAQAVQGLLEQAPAKADGRTWHEHSETDKGHGRIETRRCVVCHDLSAIAPVLQDWPGVRSVVLVQSTRQPVRSGRFGPRSTEQAPEPSWRYVRIHAPLLDTPTQPVNPLKPA</sequence>
<dbReference type="EMBL" id="CP035707">
    <property type="protein sequence ID" value="QEM99329.1"/>
    <property type="molecule type" value="Genomic_DNA"/>
</dbReference>
<dbReference type="InterPro" id="IPR002559">
    <property type="entry name" value="Transposase_11"/>
</dbReference>